<organism evidence="1">
    <name type="scientific">marine metagenome</name>
    <dbReference type="NCBI Taxonomy" id="408172"/>
    <lineage>
        <taxon>unclassified sequences</taxon>
        <taxon>metagenomes</taxon>
        <taxon>ecological metagenomes</taxon>
    </lineage>
</organism>
<dbReference type="EMBL" id="UINC01081792">
    <property type="protein sequence ID" value="SVC25983.1"/>
    <property type="molecule type" value="Genomic_DNA"/>
</dbReference>
<reference evidence="1" key="1">
    <citation type="submission" date="2018-05" db="EMBL/GenBank/DDBJ databases">
        <authorList>
            <person name="Lanie J.A."/>
            <person name="Ng W.-L."/>
            <person name="Kazmierczak K.M."/>
            <person name="Andrzejewski T.M."/>
            <person name="Davidsen T.M."/>
            <person name="Wayne K.J."/>
            <person name="Tettelin H."/>
            <person name="Glass J.I."/>
            <person name="Rusch D."/>
            <person name="Podicherti R."/>
            <person name="Tsui H.-C.T."/>
            <person name="Winkler M.E."/>
        </authorList>
    </citation>
    <scope>NUCLEOTIDE SEQUENCE</scope>
</reference>
<gene>
    <name evidence="1" type="ORF">METZ01_LOCUS278837</name>
</gene>
<sequence>MANTTNKFQDPRQFLTPMDEEHFHKNRRSAIDYYGEDYMDKLLKVTGGRVLHDYVRPRFTLPRKYRR</sequence>
<proteinExistence type="predicted"/>
<name>A0A382KR93_9ZZZZ</name>
<dbReference type="AlphaFoldDB" id="A0A382KR93"/>
<protein>
    <submittedName>
        <fullName evidence="1">Uncharacterized protein</fullName>
    </submittedName>
</protein>
<accession>A0A382KR93</accession>
<evidence type="ECO:0000313" key="1">
    <source>
        <dbReference type="EMBL" id="SVC25983.1"/>
    </source>
</evidence>